<name>A0DSA2_PARTE</name>
<dbReference type="PROSITE" id="PS50011">
    <property type="entry name" value="PROTEIN_KINASE_DOM"/>
    <property type="match status" value="1"/>
</dbReference>
<dbReference type="GeneID" id="5039101"/>
<dbReference type="PANTHER" id="PTHR24347">
    <property type="entry name" value="SERINE/THREONINE-PROTEIN KINASE"/>
    <property type="match status" value="1"/>
</dbReference>
<dbReference type="AlphaFoldDB" id="A0DSA2"/>
<evidence type="ECO:0000313" key="2">
    <source>
        <dbReference type="EMBL" id="CAK85919.1"/>
    </source>
</evidence>
<dbReference type="GO" id="GO:0004674">
    <property type="term" value="F:protein serine/threonine kinase activity"/>
    <property type="evidence" value="ECO:0000318"/>
    <property type="project" value="GO_Central"/>
</dbReference>
<evidence type="ECO:0000313" key="3">
    <source>
        <dbReference type="Proteomes" id="UP000000600"/>
    </source>
</evidence>
<dbReference type="OrthoDB" id="299382at2759"/>
<keyword evidence="3" id="KW-1185">Reference proteome</keyword>
<dbReference type="KEGG" id="ptm:GSPATT00019623001"/>
<feature type="domain" description="Protein kinase" evidence="1">
    <location>
        <begin position="100"/>
        <end position="340"/>
    </location>
</feature>
<dbReference type="Pfam" id="PF00069">
    <property type="entry name" value="Pkinase"/>
    <property type="match status" value="1"/>
</dbReference>
<dbReference type="EMBL" id="CT868552">
    <property type="protein sequence ID" value="CAK85919.1"/>
    <property type="molecule type" value="Genomic_DNA"/>
</dbReference>
<dbReference type="RefSeq" id="XP_001453316.1">
    <property type="nucleotide sequence ID" value="XM_001453279.2"/>
</dbReference>
<organism evidence="2 3">
    <name type="scientific">Paramecium tetraurelia</name>
    <dbReference type="NCBI Taxonomy" id="5888"/>
    <lineage>
        <taxon>Eukaryota</taxon>
        <taxon>Sar</taxon>
        <taxon>Alveolata</taxon>
        <taxon>Ciliophora</taxon>
        <taxon>Intramacronucleata</taxon>
        <taxon>Oligohymenophorea</taxon>
        <taxon>Peniculida</taxon>
        <taxon>Parameciidae</taxon>
        <taxon>Paramecium</taxon>
    </lineage>
</organism>
<dbReference type="GO" id="GO:0006974">
    <property type="term" value="P:DNA damage response"/>
    <property type="evidence" value="ECO:0000318"/>
    <property type="project" value="GO_Central"/>
</dbReference>
<dbReference type="Proteomes" id="UP000000600">
    <property type="component" value="Unassembled WGS sequence"/>
</dbReference>
<dbReference type="GO" id="GO:0005524">
    <property type="term" value="F:ATP binding"/>
    <property type="evidence" value="ECO:0007669"/>
    <property type="project" value="InterPro"/>
</dbReference>
<dbReference type="Gene3D" id="1.10.510.10">
    <property type="entry name" value="Transferase(Phosphotransferase) domain 1"/>
    <property type="match status" value="1"/>
</dbReference>
<dbReference type="InterPro" id="IPR000719">
    <property type="entry name" value="Prot_kinase_dom"/>
</dbReference>
<accession>A0DSA2</accession>
<dbReference type="GO" id="GO:0051726">
    <property type="term" value="P:regulation of cell cycle"/>
    <property type="evidence" value="ECO:0000318"/>
    <property type="project" value="GO_Central"/>
</dbReference>
<gene>
    <name evidence="2" type="ORF">GSPATT00019623001</name>
</gene>
<reference evidence="2 3" key="1">
    <citation type="journal article" date="2006" name="Nature">
        <title>Global trends of whole-genome duplications revealed by the ciliate Paramecium tetraurelia.</title>
        <authorList>
            <consortium name="Genoscope"/>
            <person name="Aury J.-M."/>
            <person name="Jaillon O."/>
            <person name="Duret L."/>
            <person name="Noel B."/>
            <person name="Jubin C."/>
            <person name="Porcel B.M."/>
            <person name="Segurens B."/>
            <person name="Daubin V."/>
            <person name="Anthouard V."/>
            <person name="Aiach N."/>
            <person name="Arnaiz O."/>
            <person name="Billaut A."/>
            <person name="Beisson J."/>
            <person name="Blanc I."/>
            <person name="Bouhouche K."/>
            <person name="Camara F."/>
            <person name="Duharcourt S."/>
            <person name="Guigo R."/>
            <person name="Gogendeau D."/>
            <person name="Katinka M."/>
            <person name="Keller A.-M."/>
            <person name="Kissmehl R."/>
            <person name="Klotz C."/>
            <person name="Koll F."/>
            <person name="Le Moue A."/>
            <person name="Lepere C."/>
            <person name="Malinsky S."/>
            <person name="Nowacki M."/>
            <person name="Nowak J.K."/>
            <person name="Plattner H."/>
            <person name="Poulain J."/>
            <person name="Ruiz F."/>
            <person name="Serrano V."/>
            <person name="Zagulski M."/>
            <person name="Dessen P."/>
            <person name="Betermier M."/>
            <person name="Weissenbach J."/>
            <person name="Scarpelli C."/>
            <person name="Schachter V."/>
            <person name="Sperling L."/>
            <person name="Meyer E."/>
            <person name="Cohen J."/>
            <person name="Wincker P."/>
        </authorList>
    </citation>
    <scope>NUCLEOTIDE SEQUENCE [LARGE SCALE GENOMIC DNA]</scope>
    <source>
        <strain evidence="2 3">Stock d4-2</strain>
    </source>
</reference>
<proteinExistence type="predicted"/>
<dbReference type="GO" id="GO:0005956">
    <property type="term" value="C:protein kinase CK2 complex"/>
    <property type="evidence" value="ECO:0000318"/>
    <property type="project" value="GO_Central"/>
</dbReference>
<dbReference type="Gene3D" id="3.30.200.20">
    <property type="entry name" value="Phosphorylase Kinase, domain 1"/>
    <property type="match status" value="1"/>
</dbReference>
<protein>
    <recommendedName>
        <fullName evidence="1">Protein kinase domain-containing protein</fullName>
    </recommendedName>
</protein>
<dbReference type="InParanoid" id="A0DSA2"/>
<sequence>MIDMEIIHAFQCLISFQQQDHHQHKAHLQYTTNKINLILNTQCFEIEISYKLKLKWKCQESKLTSIHFQQFTIQAENEDLLKLKKHLDCSTTYIGIREIYDNVILIQQADFAKICSLKNKLDGKKYFCKCYKKAEVEKYKIYEQLVIQRKLGDFKNVAQIIDFYESSNSYYFIYEQMKRIHYHSLSHEDIQSMMFDILCCVKMLIVNHVFHAQINLTNIVMDKDMNCKLVGFEHAELLNEESALQNSLMLTMVGHLMVKLYQYNSINKEQISIPDYGNSLVQGLLQTDLDQQINIEQALSHEYFEYFDYNSSPMMQKQIVPKLKSFITQQSLSSPIETNI</sequence>
<dbReference type="SMART" id="SM00220">
    <property type="entry name" value="S_TKc"/>
    <property type="match status" value="1"/>
</dbReference>
<dbReference type="InterPro" id="IPR011009">
    <property type="entry name" value="Kinase-like_dom_sf"/>
</dbReference>
<dbReference type="SUPFAM" id="SSF56112">
    <property type="entry name" value="Protein kinase-like (PK-like)"/>
    <property type="match status" value="1"/>
</dbReference>
<dbReference type="GO" id="GO:0005634">
    <property type="term" value="C:nucleus"/>
    <property type="evidence" value="ECO:0000318"/>
    <property type="project" value="GO_Central"/>
</dbReference>
<dbReference type="GO" id="GO:0005829">
    <property type="term" value="C:cytosol"/>
    <property type="evidence" value="ECO:0000318"/>
    <property type="project" value="GO_Central"/>
</dbReference>
<dbReference type="HOGENOM" id="CLU_065475_0_0_1"/>
<evidence type="ECO:0000259" key="1">
    <source>
        <dbReference type="PROSITE" id="PS50011"/>
    </source>
</evidence>